<evidence type="ECO:0000313" key="2">
    <source>
        <dbReference type="Proteomes" id="UP000005837"/>
    </source>
</evidence>
<dbReference type="EMBL" id="ACEA01000002">
    <property type="protein sequence ID" value="EEG25203.1"/>
    <property type="molecule type" value="Genomic_DNA"/>
</dbReference>
<evidence type="ECO:0000313" key="1">
    <source>
        <dbReference type="EMBL" id="EEG25203.1"/>
    </source>
</evidence>
<proteinExistence type="predicted"/>
<sequence length="55" mass="6120">MVGFAHDGLSSGRRSGWRRGIIRVAFYWKTDGLNNTPPCGGNRVSGSLWRRIKAT</sequence>
<dbReference type="AlphaFoldDB" id="C0DRQ5"/>
<protein>
    <submittedName>
        <fullName evidence="1">Uncharacterized protein</fullName>
    </submittedName>
</protein>
<accession>C0DRQ5</accession>
<name>C0DRQ5_EIKCO</name>
<dbReference type="Proteomes" id="UP000005837">
    <property type="component" value="Unassembled WGS sequence"/>
</dbReference>
<reference evidence="1 2" key="1">
    <citation type="submission" date="2009-01" db="EMBL/GenBank/DDBJ databases">
        <authorList>
            <person name="Fulton L."/>
            <person name="Clifton S."/>
            <person name="Chinwalla A.T."/>
            <person name="Mitreva M."/>
            <person name="Sodergren E."/>
            <person name="Weinstock G."/>
            <person name="Clifton S."/>
            <person name="Dooling D.J."/>
            <person name="Fulton B."/>
            <person name="Minx P."/>
            <person name="Pepin K.H."/>
            <person name="Johnson M."/>
            <person name="Bhonagiri V."/>
            <person name="Nash W.E."/>
            <person name="Mardis E.R."/>
            <person name="Wilson R.K."/>
        </authorList>
    </citation>
    <scope>NUCLEOTIDE SEQUENCE [LARGE SCALE GENOMIC DNA]</scope>
    <source>
        <strain evidence="1 2">ATCC 23834</strain>
    </source>
</reference>
<gene>
    <name evidence="1" type="ORF">EIKCOROL_00022</name>
</gene>
<organism evidence="1 2">
    <name type="scientific">Eikenella corrodens ATCC 23834</name>
    <dbReference type="NCBI Taxonomy" id="546274"/>
    <lineage>
        <taxon>Bacteria</taxon>
        <taxon>Pseudomonadati</taxon>
        <taxon>Pseudomonadota</taxon>
        <taxon>Betaproteobacteria</taxon>
        <taxon>Neisseriales</taxon>
        <taxon>Neisseriaceae</taxon>
        <taxon>Eikenella</taxon>
    </lineage>
</organism>
<dbReference type="HOGENOM" id="CLU_3024936_0_0_4"/>
<comment type="caution">
    <text evidence="1">The sequence shown here is derived from an EMBL/GenBank/DDBJ whole genome shotgun (WGS) entry which is preliminary data.</text>
</comment>